<dbReference type="PROSITE" id="PS51257">
    <property type="entry name" value="PROKAR_LIPOPROTEIN"/>
    <property type="match status" value="1"/>
</dbReference>
<feature type="signal peptide" evidence="3">
    <location>
        <begin position="1"/>
        <end position="19"/>
    </location>
</feature>
<comment type="similarity">
    <text evidence="2">Belongs to the bacterial solute-binding protein 2 family.</text>
</comment>
<evidence type="ECO:0000256" key="3">
    <source>
        <dbReference type="SAM" id="SignalP"/>
    </source>
</evidence>
<evidence type="ECO:0000313" key="6">
    <source>
        <dbReference type="Proteomes" id="UP000558997"/>
    </source>
</evidence>
<keyword evidence="3" id="KW-0732">Signal</keyword>
<dbReference type="PANTHER" id="PTHR30036">
    <property type="entry name" value="D-XYLOSE-BINDING PERIPLASMIC PROTEIN"/>
    <property type="match status" value="1"/>
</dbReference>
<dbReference type="RefSeq" id="WP_184835301.1">
    <property type="nucleotide sequence ID" value="NZ_BAAAVN010000006.1"/>
</dbReference>
<dbReference type="PANTHER" id="PTHR30036:SF7">
    <property type="entry name" value="ABC TRANSPORTER PERIPLASMIC-BINDING PROTEIN YPHF"/>
    <property type="match status" value="1"/>
</dbReference>
<dbReference type="Pfam" id="PF13407">
    <property type="entry name" value="Peripla_BP_4"/>
    <property type="match status" value="1"/>
</dbReference>
<dbReference type="Gene3D" id="3.40.50.2300">
    <property type="match status" value="2"/>
</dbReference>
<comment type="subcellular location">
    <subcellularLocation>
        <location evidence="1">Cell envelope</location>
    </subcellularLocation>
</comment>
<evidence type="ECO:0000256" key="2">
    <source>
        <dbReference type="ARBA" id="ARBA00007639"/>
    </source>
</evidence>
<evidence type="ECO:0000313" key="5">
    <source>
        <dbReference type="EMBL" id="MBB5979950.1"/>
    </source>
</evidence>
<feature type="chain" id="PRO_5038645657" evidence="3">
    <location>
        <begin position="20"/>
        <end position="327"/>
    </location>
</feature>
<dbReference type="CDD" id="cd06312">
    <property type="entry name" value="PBP1_ABC_sugar_binding-like"/>
    <property type="match status" value="1"/>
</dbReference>
<dbReference type="GO" id="GO:0030288">
    <property type="term" value="C:outer membrane-bounded periplasmic space"/>
    <property type="evidence" value="ECO:0007669"/>
    <property type="project" value="TreeGrafter"/>
</dbReference>
<evidence type="ECO:0000256" key="1">
    <source>
        <dbReference type="ARBA" id="ARBA00004196"/>
    </source>
</evidence>
<dbReference type="InterPro" id="IPR025997">
    <property type="entry name" value="SBP_2_dom"/>
</dbReference>
<dbReference type="SUPFAM" id="SSF53822">
    <property type="entry name" value="Periplasmic binding protein-like I"/>
    <property type="match status" value="1"/>
</dbReference>
<keyword evidence="5" id="KW-0762">Sugar transport</keyword>
<organism evidence="5 6">
    <name type="scientific">Kribbella solani</name>
    <dbReference type="NCBI Taxonomy" id="236067"/>
    <lineage>
        <taxon>Bacteria</taxon>
        <taxon>Bacillati</taxon>
        <taxon>Actinomycetota</taxon>
        <taxon>Actinomycetes</taxon>
        <taxon>Propionibacteriales</taxon>
        <taxon>Kribbellaceae</taxon>
        <taxon>Kribbella</taxon>
    </lineage>
</organism>
<dbReference type="InterPro" id="IPR050555">
    <property type="entry name" value="Bact_Solute-Bind_Prot2"/>
</dbReference>
<comment type="caution">
    <text evidence="5">The sequence shown here is derived from an EMBL/GenBank/DDBJ whole genome shotgun (WGS) entry which is preliminary data.</text>
</comment>
<dbReference type="Proteomes" id="UP000558997">
    <property type="component" value="Unassembled WGS sequence"/>
</dbReference>
<evidence type="ECO:0000259" key="4">
    <source>
        <dbReference type="Pfam" id="PF13407"/>
    </source>
</evidence>
<keyword evidence="5" id="KW-0813">Transport</keyword>
<name>A0A841DTA9_9ACTN</name>
<dbReference type="EMBL" id="JACHNF010000001">
    <property type="protein sequence ID" value="MBB5979950.1"/>
    <property type="molecule type" value="Genomic_DNA"/>
</dbReference>
<protein>
    <submittedName>
        <fullName evidence="5">Simple sugar transport system substrate-binding protein</fullName>
    </submittedName>
</protein>
<reference evidence="5 6" key="1">
    <citation type="submission" date="2020-08" db="EMBL/GenBank/DDBJ databases">
        <title>Sequencing the genomes of 1000 actinobacteria strains.</title>
        <authorList>
            <person name="Klenk H.-P."/>
        </authorList>
    </citation>
    <scope>NUCLEOTIDE SEQUENCE [LARGE SCALE GENOMIC DNA]</scope>
    <source>
        <strain evidence="5 6">DSM 17294</strain>
    </source>
</reference>
<gene>
    <name evidence="5" type="ORF">HDA44_003291</name>
</gene>
<dbReference type="InterPro" id="IPR028082">
    <property type="entry name" value="Peripla_BP_I"/>
</dbReference>
<dbReference type="GO" id="GO:0030246">
    <property type="term" value="F:carbohydrate binding"/>
    <property type="evidence" value="ECO:0007669"/>
    <property type="project" value="TreeGrafter"/>
</dbReference>
<proteinExistence type="inferred from homology"/>
<feature type="domain" description="Periplasmic binding protein" evidence="4">
    <location>
        <begin position="48"/>
        <end position="293"/>
    </location>
</feature>
<sequence length="327" mass="33909">MRKVIAALLGPVLATAVLAGCSKEQAGTEGTAVSSGKKVHIIMVTHGAPGDPFWNAVKRGAEDAAKDFKVEFDYQSTSKVDPAEQARLIEAAIARKPDGLAVSILDPDAVAGPIKKAVARGIPVISLNSGDAFFAKLGILAHVGQAEEIAGRQAGERMAGEGVKNAICINHGQGDKSAELRCQGFTGAISKAGGKAKQVVVSQGDPTGTQRRIEAALKADPGIDGVLGLGPVIFNPVKAALSSTGKLGKLRFATFDLSPDILAAVRDGQADFAIDQQQYLQGYLPVEFLAQRLRLGICPTGLVLAGPNFVTKADAQAAIELSKQGLR</sequence>
<accession>A0A841DTA9</accession>
<dbReference type="AlphaFoldDB" id="A0A841DTA9"/>
<keyword evidence="6" id="KW-1185">Reference proteome</keyword>